<dbReference type="SUPFAM" id="SSF54637">
    <property type="entry name" value="Thioesterase/thiol ester dehydrase-isomerase"/>
    <property type="match status" value="2"/>
</dbReference>
<comment type="caution">
    <text evidence="11">The sequence shown here is derived from an EMBL/GenBank/DDBJ whole genome shotgun (WGS) entry which is preliminary data.</text>
</comment>
<dbReference type="FunFam" id="2.40.160.210:FF:000001">
    <property type="entry name" value="Acyl-CoA thioesterase II"/>
    <property type="match status" value="1"/>
</dbReference>
<dbReference type="InterPro" id="IPR029069">
    <property type="entry name" value="HotDog_dom_sf"/>
</dbReference>
<dbReference type="RefSeq" id="WP_212531228.1">
    <property type="nucleotide sequence ID" value="NZ_JAGSOG010000159.1"/>
</dbReference>
<keyword evidence="3" id="KW-0378">Hydrolase</keyword>
<feature type="domain" description="Acyl-CoA thioesterase-like C-terminal" evidence="10">
    <location>
        <begin position="151"/>
        <end position="286"/>
    </location>
</feature>
<dbReference type="GO" id="GO:0009062">
    <property type="term" value="P:fatty acid catabolic process"/>
    <property type="evidence" value="ECO:0007669"/>
    <property type="project" value="TreeGrafter"/>
</dbReference>
<accession>A0A941ESK2</accession>
<dbReference type="InterPro" id="IPR042171">
    <property type="entry name" value="Acyl-CoA_hotdog"/>
</dbReference>
<evidence type="ECO:0000256" key="2">
    <source>
        <dbReference type="ARBA" id="ARBA00011881"/>
    </source>
</evidence>
<dbReference type="AlphaFoldDB" id="A0A941ESK2"/>
<evidence type="ECO:0000256" key="1">
    <source>
        <dbReference type="ARBA" id="ARBA00006538"/>
    </source>
</evidence>
<dbReference type="GO" id="GO:0006637">
    <property type="term" value="P:acyl-CoA metabolic process"/>
    <property type="evidence" value="ECO:0007669"/>
    <property type="project" value="InterPro"/>
</dbReference>
<evidence type="ECO:0000313" key="12">
    <source>
        <dbReference type="Proteomes" id="UP000675781"/>
    </source>
</evidence>
<dbReference type="PANTHER" id="PTHR11066">
    <property type="entry name" value="ACYL-COA THIOESTERASE"/>
    <property type="match status" value="1"/>
</dbReference>
<protein>
    <recommendedName>
        <fullName evidence="6">Acyl-CoA thioesterase 2</fullName>
    </recommendedName>
    <alternativeName>
        <fullName evidence="7">Thioesterase II</fullName>
    </alternativeName>
</protein>
<evidence type="ECO:0000259" key="9">
    <source>
        <dbReference type="Pfam" id="PF13622"/>
    </source>
</evidence>
<dbReference type="Pfam" id="PF20789">
    <property type="entry name" value="4HBT_3C"/>
    <property type="match status" value="1"/>
</dbReference>
<evidence type="ECO:0000256" key="6">
    <source>
        <dbReference type="ARBA" id="ARBA00071120"/>
    </source>
</evidence>
<evidence type="ECO:0000313" key="11">
    <source>
        <dbReference type="EMBL" id="MBR7836755.1"/>
    </source>
</evidence>
<evidence type="ECO:0000256" key="8">
    <source>
        <dbReference type="SAM" id="MobiDB-lite"/>
    </source>
</evidence>
<comment type="similarity">
    <text evidence="1">Belongs to the C/M/P thioester hydrolase family.</text>
</comment>
<dbReference type="Proteomes" id="UP000675781">
    <property type="component" value="Unassembled WGS sequence"/>
</dbReference>
<evidence type="ECO:0000256" key="3">
    <source>
        <dbReference type="ARBA" id="ARBA00022801"/>
    </source>
</evidence>
<keyword evidence="12" id="KW-1185">Reference proteome</keyword>
<name>A0A941ESK2_9ACTN</name>
<reference evidence="11" key="1">
    <citation type="submission" date="2021-04" db="EMBL/GenBank/DDBJ databases">
        <title>Genome based classification of Actinospica acidithermotolerans sp. nov., an actinobacterium isolated from an Indonesian hot spring.</title>
        <authorList>
            <person name="Kusuma A.B."/>
            <person name="Putra K.E."/>
            <person name="Nafisah S."/>
            <person name="Loh J."/>
            <person name="Nouioui I."/>
            <person name="Goodfellow M."/>
        </authorList>
    </citation>
    <scope>NUCLEOTIDE SEQUENCE</scope>
    <source>
        <strain evidence="11">CSCA 57</strain>
    </source>
</reference>
<feature type="region of interest" description="Disordered" evidence="8">
    <location>
        <begin position="116"/>
        <end position="135"/>
    </location>
</feature>
<comment type="catalytic activity">
    <reaction evidence="5">
        <text>a fatty acyl-CoA + H2O = a fatty acid + CoA + H(+)</text>
        <dbReference type="Rhea" id="RHEA:16781"/>
        <dbReference type="ChEBI" id="CHEBI:15377"/>
        <dbReference type="ChEBI" id="CHEBI:15378"/>
        <dbReference type="ChEBI" id="CHEBI:28868"/>
        <dbReference type="ChEBI" id="CHEBI:57287"/>
        <dbReference type="ChEBI" id="CHEBI:77636"/>
        <dbReference type="EC" id="3.1.2.20"/>
    </reaction>
    <physiologicalReaction direction="left-to-right" evidence="5">
        <dbReference type="Rhea" id="RHEA:16782"/>
    </physiologicalReaction>
</comment>
<dbReference type="Gene3D" id="2.40.160.210">
    <property type="entry name" value="Acyl-CoA thioesterase, double hotdog domain"/>
    <property type="match status" value="1"/>
</dbReference>
<dbReference type="CDD" id="cd03444">
    <property type="entry name" value="Thioesterase_II_repeat1"/>
    <property type="match status" value="1"/>
</dbReference>
<dbReference type="CDD" id="cd03445">
    <property type="entry name" value="Thioesterase_II_repeat2"/>
    <property type="match status" value="1"/>
</dbReference>
<dbReference type="Pfam" id="PF13622">
    <property type="entry name" value="4HBT_3"/>
    <property type="match status" value="1"/>
</dbReference>
<evidence type="ECO:0000259" key="10">
    <source>
        <dbReference type="Pfam" id="PF20789"/>
    </source>
</evidence>
<proteinExistence type="inferred from homology"/>
<dbReference type="EMBL" id="JAGSOG010000159">
    <property type="protein sequence ID" value="MBR7836755.1"/>
    <property type="molecule type" value="Genomic_DNA"/>
</dbReference>
<organism evidence="11 12">
    <name type="scientific">Actinospica durhamensis</name>
    <dbReference type="NCBI Taxonomy" id="1508375"/>
    <lineage>
        <taxon>Bacteria</taxon>
        <taxon>Bacillati</taxon>
        <taxon>Actinomycetota</taxon>
        <taxon>Actinomycetes</taxon>
        <taxon>Catenulisporales</taxon>
        <taxon>Actinospicaceae</taxon>
        <taxon>Actinospica</taxon>
    </lineage>
</organism>
<gene>
    <name evidence="11" type="ORF">KDL01_25970</name>
</gene>
<keyword evidence="4" id="KW-0443">Lipid metabolism</keyword>
<comment type="subunit">
    <text evidence="2">Homotetramer.</text>
</comment>
<evidence type="ECO:0000256" key="4">
    <source>
        <dbReference type="ARBA" id="ARBA00023098"/>
    </source>
</evidence>
<sequence length="295" mass="32329">MADERAQPEGAGLVGFLSLEELDRGLFRGWCHDGTPLRAFGGQVAGQALTAASRTVPASLAVHSLHGYFLRAGQTSHPMIYAVEDLRDGRTYATRRVTARQDGEAIFVLSASFKLAEPGGHDRQPTPPDSPDPGELPDYFELWASIDPQGAENAAIRQAVEVRYISAESTDGVEGVTQQKLWVRALDRLPDDPVLHTCALTYVSDLMLAPTTALAVEPIRAVRTMPATVFLTSLDHALWFHRPFRADEWLLIVQESRTAGDGRGLARSEVWTRDGRLVASAVQETVLRPLRAPRL</sequence>
<evidence type="ECO:0000256" key="5">
    <source>
        <dbReference type="ARBA" id="ARBA00050943"/>
    </source>
</evidence>
<dbReference type="InterPro" id="IPR049450">
    <property type="entry name" value="ACOT8-like_C"/>
</dbReference>
<dbReference type="GO" id="GO:0047617">
    <property type="term" value="F:fatty acyl-CoA hydrolase activity"/>
    <property type="evidence" value="ECO:0007669"/>
    <property type="project" value="UniProtKB-EC"/>
</dbReference>
<dbReference type="PANTHER" id="PTHR11066:SF34">
    <property type="entry name" value="ACYL-COENZYME A THIOESTERASE 8"/>
    <property type="match status" value="1"/>
</dbReference>
<feature type="domain" description="Acyl-CoA thioesterase-like N-terminal HotDog" evidence="9">
    <location>
        <begin position="38"/>
        <end position="113"/>
    </location>
</feature>
<evidence type="ECO:0000256" key="7">
    <source>
        <dbReference type="ARBA" id="ARBA00079653"/>
    </source>
</evidence>
<dbReference type="InterPro" id="IPR049449">
    <property type="entry name" value="TesB_ACOT8-like_N"/>
</dbReference>
<dbReference type="InterPro" id="IPR003703">
    <property type="entry name" value="Acyl_CoA_thio"/>
</dbReference>